<dbReference type="AlphaFoldDB" id="A0A146JZA5"/>
<accession>A0A146JZA5</accession>
<dbReference type="EMBL" id="GDID01006574">
    <property type="protein sequence ID" value="JAP90032.1"/>
    <property type="molecule type" value="Transcribed_RNA"/>
</dbReference>
<evidence type="ECO:0000256" key="1">
    <source>
        <dbReference type="SAM" id="Phobius"/>
    </source>
</evidence>
<keyword evidence="1" id="KW-0812">Transmembrane</keyword>
<feature type="non-terminal residue" evidence="2">
    <location>
        <position position="1"/>
    </location>
</feature>
<evidence type="ECO:0000313" key="2">
    <source>
        <dbReference type="EMBL" id="JAP90032.1"/>
    </source>
</evidence>
<name>A0A146JZA5_9EUKA</name>
<protein>
    <submittedName>
        <fullName evidence="2">Uncharacterized protein</fullName>
    </submittedName>
</protein>
<feature type="transmembrane region" description="Helical" evidence="1">
    <location>
        <begin position="564"/>
        <end position="587"/>
    </location>
</feature>
<keyword evidence="1" id="KW-0472">Membrane</keyword>
<organism evidence="2">
    <name type="scientific">Trepomonas sp. PC1</name>
    <dbReference type="NCBI Taxonomy" id="1076344"/>
    <lineage>
        <taxon>Eukaryota</taxon>
        <taxon>Metamonada</taxon>
        <taxon>Diplomonadida</taxon>
        <taxon>Hexamitidae</taxon>
        <taxon>Hexamitinae</taxon>
        <taxon>Trepomonas</taxon>
    </lineage>
</organism>
<feature type="non-terminal residue" evidence="2">
    <location>
        <position position="601"/>
    </location>
</feature>
<proteinExistence type="predicted"/>
<gene>
    <name evidence="2" type="ORF">TPC1_30473</name>
</gene>
<sequence length="601" mass="70151">KDIYDFTYIKNCFNQLDMPKGDIQAVKQLVISTFQNHHYNMSSISSKKYDLVQEISNINERSKFFDFYEQVQKVVMRSNDFSNRFLKPNIFKQRLVLPIEFYYDNGEYYAQIAQSNFTKKYIDTYLTKHQLQIPKVAITTINNMLPLQFFQQQTKFQFNIDEKEFSKQKFLSLEKEFISLQYNLMPNESFKLDFANLQSQEVFYFYVSLFNCSGLEQLKQIYESCKQSVQIDVKCWNASNGEFEEQTQNLQEVADNYITRKTEGVATCNLQEITSYLCVNQKDSDLIIDIRLPAKNSKQDMINQFALLKSNIRNLKITGVFINLQIDQSEFLHQSEVMQQIDLLNYIFQQTYPIYKPISTFQKDIQIENFQIRNYMTGEVYKFIEGENKFSIFYNSTIVKTALGQIHNKSKFELVPNKIFLILQPTCTELCGYFASYFKGVVVLNTTEKGNSLIGNGISFKHNFTTPYNGQITVNSLLINNITKPDIEMYRASKDDLINELKTVEIKNISGIVCSQGRESTNRKLYGQCEFFDCNYEFYLNKTCLERSDVYLGTPIPPSGKAEIAGLFITSGIQLIGFILLLIFFIANREKPKKIYDFEDD</sequence>
<keyword evidence="1" id="KW-1133">Transmembrane helix</keyword>
<reference evidence="2" key="1">
    <citation type="submission" date="2015-07" db="EMBL/GenBank/DDBJ databases">
        <title>Adaptation to a free-living lifestyle via gene acquisitions in the diplomonad Trepomonas sp. PC1.</title>
        <authorList>
            <person name="Xu F."/>
            <person name="Jerlstrom-Hultqvist J."/>
            <person name="Kolisko M."/>
            <person name="Simpson A.G.B."/>
            <person name="Roger A.J."/>
            <person name="Svard S.G."/>
            <person name="Andersson J.O."/>
        </authorList>
    </citation>
    <scope>NUCLEOTIDE SEQUENCE</scope>
    <source>
        <strain evidence="2">PC1</strain>
    </source>
</reference>